<proteinExistence type="predicted"/>
<dbReference type="AlphaFoldDB" id="A0A4R4IXE6"/>
<reference evidence="1 2" key="1">
    <citation type="journal article" date="2019" name="Int. J. Syst. Evol. Microbiol.">
        <title>Photorhabdus khanii subsp. guanajuatensis subsp. nov., isolated from Heterorhabditis atacamensis, and Photorhabdus luminescens subsp. mexicana subsp. nov., isolated from Heterorhabditis mexicana entomopathogenic nematodes.</title>
        <authorList>
            <person name="Machado R.A.R."/>
            <person name="Bruno P."/>
            <person name="Arce C.C.M."/>
            <person name="Liechti N."/>
            <person name="Kohler A."/>
            <person name="Bernal J."/>
            <person name="Bruggmann R."/>
            <person name="Turlings T.C.J."/>
        </authorList>
    </citation>
    <scope>NUCLEOTIDE SEQUENCE [LARGE SCALE GENOMIC DNA]</scope>
    <source>
        <strain evidence="1 2">MEX47-22</strain>
    </source>
</reference>
<comment type="caution">
    <text evidence="1">The sequence shown here is derived from an EMBL/GenBank/DDBJ whole genome shotgun (WGS) entry which is preliminary data.</text>
</comment>
<organism evidence="1 2">
    <name type="scientific">Photorhabdus luminescens subsp. mexicana</name>
    <dbReference type="NCBI Taxonomy" id="2100167"/>
    <lineage>
        <taxon>Bacteria</taxon>
        <taxon>Pseudomonadati</taxon>
        <taxon>Pseudomonadota</taxon>
        <taxon>Gammaproteobacteria</taxon>
        <taxon>Enterobacterales</taxon>
        <taxon>Morganellaceae</taxon>
        <taxon>Photorhabdus</taxon>
    </lineage>
</organism>
<sequence length="59" mass="7030">MVTLWKLQSSASHWLGFRQSKQMCEITFMKTIEQVMNNDVYKQRRRATKRGHFPGVLDD</sequence>
<evidence type="ECO:0000313" key="1">
    <source>
        <dbReference type="EMBL" id="TDB45613.1"/>
    </source>
</evidence>
<gene>
    <name evidence="1" type="ORF">C5468_20490</name>
</gene>
<evidence type="ECO:0000313" key="2">
    <source>
        <dbReference type="Proteomes" id="UP000295550"/>
    </source>
</evidence>
<dbReference type="EMBL" id="PUJX01000028">
    <property type="protein sequence ID" value="TDB45613.1"/>
    <property type="molecule type" value="Genomic_DNA"/>
</dbReference>
<accession>A0A4R4IXE6</accession>
<protein>
    <submittedName>
        <fullName evidence="1">Uncharacterized protein</fullName>
    </submittedName>
</protein>
<name>A0A4R4IXE6_PHOLU</name>
<dbReference type="Proteomes" id="UP000295550">
    <property type="component" value="Unassembled WGS sequence"/>
</dbReference>